<keyword evidence="4" id="KW-0119">Carbohydrate metabolism</keyword>
<dbReference type="GO" id="GO:0009986">
    <property type="term" value="C:cell surface"/>
    <property type="evidence" value="ECO:0007669"/>
    <property type="project" value="TreeGrafter"/>
</dbReference>
<feature type="signal peptide" evidence="8">
    <location>
        <begin position="1"/>
        <end position="33"/>
    </location>
</feature>
<comment type="similarity">
    <text evidence="1 7">Belongs to the glycosyl hydrolase 5 (cellulase A) family.</text>
</comment>
<accession>A0AB37E5M5</accession>
<evidence type="ECO:0000256" key="3">
    <source>
        <dbReference type="ARBA" id="ARBA00023001"/>
    </source>
</evidence>
<feature type="domain" description="Glycoside hydrolase family 5" evidence="9">
    <location>
        <begin position="71"/>
        <end position="308"/>
    </location>
</feature>
<dbReference type="AlphaFoldDB" id="A0AB37E5M5"/>
<dbReference type="GO" id="GO:0008422">
    <property type="term" value="F:beta-glucosidase activity"/>
    <property type="evidence" value="ECO:0007669"/>
    <property type="project" value="TreeGrafter"/>
</dbReference>
<dbReference type="GO" id="GO:0005576">
    <property type="term" value="C:extracellular region"/>
    <property type="evidence" value="ECO:0007669"/>
    <property type="project" value="TreeGrafter"/>
</dbReference>
<dbReference type="EMBL" id="CP048751">
    <property type="protein sequence ID" value="QIH72348.1"/>
    <property type="molecule type" value="Genomic_DNA"/>
</dbReference>
<evidence type="ECO:0000256" key="1">
    <source>
        <dbReference type="ARBA" id="ARBA00005641"/>
    </source>
</evidence>
<dbReference type="Gene3D" id="3.20.20.80">
    <property type="entry name" value="Glycosidases"/>
    <property type="match status" value="1"/>
</dbReference>
<dbReference type="KEGG" id="bmed:GYM46_04920"/>
<dbReference type="SUPFAM" id="SSF51445">
    <property type="entry name" value="(Trans)glycosidases"/>
    <property type="match status" value="1"/>
</dbReference>
<keyword evidence="8" id="KW-0732">Signal</keyword>
<dbReference type="Pfam" id="PF00150">
    <property type="entry name" value="Cellulase"/>
    <property type="match status" value="1"/>
</dbReference>
<keyword evidence="3" id="KW-0136">Cellulose degradation</keyword>
<evidence type="ECO:0000256" key="2">
    <source>
        <dbReference type="ARBA" id="ARBA00022801"/>
    </source>
</evidence>
<protein>
    <submittedName>
        <fullName evidence="10">Glycoside hydrolase family 5 protein</fullName>
    </submittedName>
</protein>
<evidence type="ECO:0000256" key="6">
    <source>
        <dbReference type="ARBA" id="ARBA00023326"/>
    </source>
</evidence>
<organism evidence="10 11">
    <name type="scientific">Brevundimonas mediterranea</name>
    <dbReference type="NCBI Taxonomy" id="74329"/>
    <lineage>
        <taxon>Bacteria</taxon>
        <taxon>Pseudomonadati</taxon>
        <taxon>Pseudomonadota</taxon>
        <taxon>Alphaproteobacteria</taxon>
        <taxon>Caulobacterales</taxon>
        <taxon>Caulobacteraceae</taxon>
        <taxon>Brevundimonas</taxon>
    </lineage>
</organism>
<dbReference type="Proteomes" id="UP000501325">
    <property type="component" value="Chromosome"/>
</dbReference>
<evidence type="ECO:0000256" key="4">
    <source>
        <dbReference type="ARBA" id="ARBA00023277"/>
    </source>
</evidence>
<proteinExistence type="inferred from homology"/>
<sequence length="376" mass="41860">MSRPSPALQMICFIAAVMACCLVILAISGPALASASSQAPTARRAADEMGKGFNLGQMFDAGQHPPTLEAARGKIDAYYDRGFRVVRIPVTWTEVVDGGTLADPDTGAIDRDAERLAALTAVIDYALAKPGLYVVINAHHETRLKDGMRADVLERLWSDIASLYRDRDHRLVFEILNEPHFSNHDAMPADRLREMTGRAYRRIRANDPERVILIGGNQWFGADEMAKTWPDLEEVGGGRDPYLMATFHHYNPWTFNGDNQGDYADPWTEADIHGPMQVMAEWAGSTGQGMPVFIGEWGVGWHSRLAAMDCNNIRLWYARFNAHHAAPLGMPTAVWDDGGWFQLYDHEKEAFSSNLIDCIDGQCRWTGSDRFNADCA</sequence>
<keyword evidence="5 7" id="KW-0326">Glycosidase</keyword>
<evidence type="ECO:0000256" key="5">
    <source>
        <dbReference type="ARBA" id="ARBA00023295"/>
    </source>
</evidence>
<dbReference type="InterPro" id="IPR001547">
    <property type="entry name" value="Glyco_hydro_5"/>
</dbReference>
<dbReference type="PANTHER" id="PTHR31297">
    <property type="entry name" value="GLUCAN ENDO-1,6-BETA-GLUCOSIDASE B"/>
    <property type="match status" value="1"/>
</dbReference>
<dbReference type="InterPro" id="IPR017853">
    <property type="entry name" value="GH"/>
</dbReference>
<gene>
    <name evidence="10" type="ORF">GYM46_04920</name>
</gene>
<dbReference type="PROSITE" id="PS00659">
    <property type="entry name" value="GLYCOSYL_HYDROL_F5"/>
    <property type="match status" value="1"/>
</dbReference>
<dbReference type="InterPro" id="IPR050386">
    <property type="entry name" value="Glycosyl_hydrolase_5"/>
</dbReference>
<dbReference type="InterPro" id="IPR018087">
    <property type="entry name" value="Glyco_hydro_5_CS"/>
</dbReference>
<dbReference type="PROSITE" id="PS51257">
    <property type="entry name" value="PROKAR_LIPOPROTEIN"/>
    <property type="match status" value="1"/>
</dbReference>
<evidence type="ECO:0000259" key="9">
    <source>
        <dbReference type="Pfam" id="PF00150"/>
    </source>
</evidence>
<name>A0AB37E5M5_9CAUL</name>
<evidence type="ECO:0000256" key="7">
    <source>
        <dbReference type="RuleBase" id="RU361153"/>
    </source>
</evidence>
<evidence type="ECO:0000313" key="11">
    <source>
        <dbReference type="Proteomes" id="UP000501325"/>
    </source>
</evidence>
<keyword evidence="6" id="KW-0624">Polysaccharide degradation</keyword>
<dbReference type="PANTHER" id="PTHR31297:SF41">
    <property type="entry name" value="ENDOGLUCANASE, PUTATIVE (AFU_ORTHOLOGUE AFUA_5G01830)-RELATED"/>
    <property type="match status" value="1"/>
</dbReference>
<keyword evidence="2 7" id="KW-0378">Hydrolase</keyword>
<dbReference type="GO" id="GO:0030245">
    <property type="term" value="P:cellulose catabolic process"/>
    <property type="evidence" value="ECO:0007669"/>
    <property type="project" value="UniProtKB-KW"/>
</dbReference>
<reference evidence="10 11" key="1">
    <citation type="submission" date="2020-01" db="EMBL/GenBank/DDBJ databases">
        <authorList>
            <person name="Wang S."/>
        </authorList>
    </citation>
    <scope>NUCLEOTIDE SEQUENCE [LARGE SCALE GENOMIC DNA]</scope>
    <source>
        <strain evidence="10 11">D151-2-6</strain>
    </source>
</reference>
<evidence type="ECO:0000313" key="10">
    <source>
        <dbReference type="EMBL" id="QIH72348.1"/>
    </source>
</evidence>
<evidence type="ECO:0000256" key="8">
    <source>
        <dbReference type="SAM" id="SignalP"/>
    </source>
</evidence>
<feature type="chain" id="PRO_5044347161" evidence="8">
    <location>
        <begin position="34"/>
        <end position="376"/>
    </location>
</feature>